<dbReference type="Proteomes" id="UP000028680">
    <property type="component" value="Chromosome"/>
</dbReference>
<dbReference type="RefSeq" id="WP_044050014.1">
    <property type="nucleotide sequence ID" value="NZ_CP003984.1"/>
</dbReference>
<dbReference type="AlphaFoldDB" id="A0AAN0RJJ7"/>
<dbReference type="KEGG" id="ptp:RCA23_c17410"/>
<protein>
    <submittedName>
        <fullName evidence="7">Cytochrome c</fullName>
    </submittedName>
</protein>
<keyword evidence="8" id="KW-1185">Reference proteome</keyword>
<evidence type="ECO:0000313" key="7">
    <source>
        <dbReference type="EMBL" id="AII87275.1"/>
    </source>
</evidence>
<dbReference type="GO" id="GO:0046872">
    <property type="term" value="F:metal ion binding"/>
    <property type="evidence" value="ECO:0007669"/>
    <property type="project" value="UniProtKB-KW"/>
</dbReference>
<dbReference type="Gene3D" id="1.10.760.10">
    <property type="entry name" value="Cytochrome c-like domain"/>
    <property type="match status" value="1"/>
</dbReference>
<organism evidence="7 8">
    <name type="scientific">Planktomarina temperata RCA23</name>
    <dbReference type="NCBI Taxonomy" id="666509"/>
    <lineage>
        <taxon>Bacteria</taxon>
        <taxon>Pseudomonadati</taxon>
        <taxon>Pseudomonadota</taxon>
        <taxon>Alphaproteobacteria</taxon>
        <taxon>Rhodobacterales</taxon>
        <taxon>Paracoccaceae</taxon>
        <taxon>Planktomarina</taxon>
    </lineage>
</organism>
<evidence type="ECO:0000256" key="3">
    <source>
        <dbReference type="ARBA" id="ARBA00023004"/>
    </source>
</evidence>
<dbReference type="GO" id="GO:0009055">
    <property type="term" value="F:electron transfer activity"/>
    <property type="evidence" value="ECO:0007669"/>
    <property type="project" value="InterPro"/>
</dbReference>
<dbReference type="SUPFAM" id="SSF46626">
    <property type="entry name" value="Cytochrome c"/>
    <property type="match status" value="1"/>
</dbReference>
<keyword evidence="5" id="KW-0732">Signal</keyword>
<name>A0AAN0RJJ7_9RHOB</name>
<dbReference type="Pfam" id="PF00034">
    <property type="entry name" value="Cytochrom_C"/>
    <property type="match status" value="1"/>
</dbReference>
<feature type="signal peptide" evidence="5">
    <location>
        <begin position="1"/>
        <end position="20"/>
    </location>
</feature>
<evidence type="ECO:0000256" key="4">
    <source>
        <dbReference type="PROSITE-ProRule" id="PRU00433"/>
    </source>
</evidence>
<dbReference type="NCBIfam" id="TIGR04485">
    <property type="entry name" value="thiosulf_SoxX"/>
    <property type="match status" value="1"/>
</dbReference>
<dbReference type="GO" id="GO:0020037">
    <property type="term" value="F:heme binding"/>
    <property type="evidence" value="ECO:0007669"/>
    <property type="project" value="InterPro"/>
</dbReference>
<proteinExistence type="predicted"/>
<keyword evidence="1 4" id="KW-0349">Heme</keyword>
<evidence type="ECO:0000313" key="8">
    <source>
        <dbReference type="Proteomes" id="UP000028680"/>
    </source>
</evidence>
<evidence type="ECO:0000259" key="6">
    <source>
        <dbReference type="PROSITE" id="PS51007"/>
    </source>
</evidence>
<feature type="domain" description="Cytochrome c" evidence="6">
    <location>
        <begin position="43"/>
        <end position="148"/>
    </location>
</feature>
<evidence type="ECO:0000256" key="5">
    <source>
        <dbReference type="SAM" id="SignalP"/>
    </source>
</evidence>
<sequence length="149" mass="15993">MRNIFTIAAVSVLSVTTAVAETAPSDVAFQDGSVMASLTGTAGDASAGRKTFMNRKLGNCLACHTNDDMPEQQFHGEVGPPLTGVGDRWEAAELRGIVVNAKMMFDGTIMPAFYIDSGYERPLKKFDGKSLLTAQQVEDVVAYLLTLKD</sequence>
<keyword evidence="3 4" id="KW-0408">Iron</keyword>
<accession>A0AAN0RJJ7</accession>
<reference evidence="7 8" key="1">
    <citation type="journal article" date="2014" name="ISME J.">
        <title>Adaptation of an abundant Roseobacter RCA organism to pelagic systems revealed by genomic and transcriptomic analyses.</title>
        <authorList>
            <person name="Voget S."/>
            <person name="Wemheuer B."/>
            <person name="Brinkhoff T."/>
            <person name="Vollmers J."/>
            <person name="Dietrich S."/>
            <person name="Giebel H.A."/>
            <person name="Beardsley C."/>
            <person name="Sardemann C."/>
            <person name="Bakenhus I."/>
            <person name="Billerbeck S."/>
            <person name="Daniel R."/>
            <person name="Simon M."/>
        </authorList>
    </citation>
    <scope>NUCLEOTIDE SEQUENCE [LARGE SCALE GENOMIC DNA]</scope>
    <source>
        <strain evidence="7 8">RCA23</strain>
    </source>
</reference>
<evidence type="ECO:0000256" key="2">
    <source>
        <dbReference type="ARBA" id="ARBA00022723"/>
    </source>
</evidence>
<dbReference type="PROSITE" id="PS51007">
    <property type="entry name" value="CYTC"/>
    <property type="match status" value="1"/>
</dbReference>
<dbReference type="InterPro" id="IPR030999">
    <property type="entry name" value="Thiosulf_SoxX"/>
</dbReference>
<dbReference type="InterPro" id="IPR036909">
    <property type="entry name" value="Cyt_c-like_dom_sf"/>
</dbReference>
<gene>
    <name evidence="7" type="primary">soxX</name>
    <name evidence="7" type="ORF">RCA23_c17410</name>
</gene>
<keyword evidence="2 4" id="KW-0479">Metal-binding</keyword>
<dbReference type="InterPro" id="IPR009056">
    <property type="entry name" value="Cyt_c-like_dom"/>
</dbReference>
<evidence type="ECO:0000256" key="1">
    <source>
        <dbReference type="ARBA" id="ARBA00022617"/>
    </source>
</evidence>
<dbReference type="EMBL" id="CP003984">
    <property type="protein sequence ID" value="AII87275.1"/>
    <property type="molecule type" value="Genomic_DNA"/>
</dbReference>
<feature type="chain" id="PRO_5042942402" evidence="5">
    <location>
        <begin position="21"/>
        <end position="149"/>
    </location>
</feature>